<name>A0AAV4NQ11_9ARAC</name>
<evidence type="ECO:0000313" key="3">
    <source>
        <dbReference type="Proteomes" id="UP001054837"/>
    </source>
</evidence>
<feature type="compositionally biased region" description="Basic and acidic residues" evidence="1">
    <location>
        <begin position="79"/>
        <end position="91"/>
    </location>
</feature>
<evidence type="ECO:0000256" key="1">
    <source>
        <dbReference type="SAM" id="MobiDB-lite"/>
    </source>
</evidence>
<evidence type="ECO:0000313" key="2">
    <source>
        <dbReference type="EMBL" id="GIX85634.1"/>
    </source>
</evidence>
<dbReference type="Proteomes" id="UP001054837">
    <property type="component" value="Unassembled WGS sequence"/>
</dbReference>
<feature type="region of interest" description="Disordered" evidence="1">
    <location>
        <begin position="79"/>
        <end position="98"/>
    </location>
</feature>
<dbReference type="AlphaFoldDB" id="A0AAV4NQ11"/>
<organism evidence="2 3">
    <name type="scientific">Caerostris darwini</name>
    <dbReference type="NCBI Taxonomy" id="1538125"/>
    <lineage>
        <taxon>Eukaryota</taxon>
        <taxon>Metazoa</taxon>
        <taxon>Ecdysozoa</taxon>
        <taxon>Arthropoda</taxon>
        <taxon>Chelicerata</taxon>
        <taxon>Arachnida</taxon>
        <taxon>Araneae</taxon>
        <taxon>Araneomorphae</taxon>
        <taxon>Entelegynae</taxon>
        <taxon>Araneoidea</taxon>
        <taxon>Araneidae</taxon>
        <taxon>Caerostris</taxon>
    </lineage>
</organism>
<keyword evidence="3" id="KW-1185">Reference proteome</keyword>
<dbReference type="EMBL" id="BPLQ01001808">
    <property type="protein sequence ID" value="GIX85634.1"/>
    <property type="molecule type" value="Genomic_DNA"/>
</dbReference>
<accession>A0AAV4NQ11</accession>
<sequence>MSLEKSVSSICLEAVCPRVGIGEELSMVYTLSTVGFAGGMRSIPHLETGGREYVSTGTSCSGIPHYMELLMRLASFSPKKEPTDVEEKEKSLITPGPF</sequence>
<proteinExistence type="predicted"/>
<reference evidence="2 3" key="1">
    <citation type="submission" date="2021-06" db="EMBL/GenBank/DDBJ databases">
        <title>Caerostris darwini draft genome.</title>
        <authorList>
            <person name="Kono N."/>
            <person name="Arakawa K."/>
        </authorList>
    </citation>
    <scope>NUCLEOTIDE SEQUENCE [LARGE SCALE GENOMIC DNA]</scope>
</reference>
<protein>
    <submittedName>
        <fullName evidence="2">Uncharacterized protein</fullName>
    </submittedName>
</protein>
<gene>
    <name evidence="2" type="ORF">CDAR_86331</name>
</gene>
<comment type="caution">
    <text evidence="2">The sequence shown here is derived from an EMBL/GenBank/DDBJ whole genome shotgun (WGS) entry which is preliminary data.</text>
</comment>